<dbReference type="InterPro" id="IPR023292">
    <property type="entry name" value="NTP_PyroPHydrolase-like_dom_sf"/>
</dbReference>
<sequence>ANMGKIFPDGKAHFDPVTHKILKPSDWEERFAPEPHIKRELDRQIQKSLQRSK</sequence>
<dbReference type="EMBL" id="JAHAGS010000099">
    <property type="protein sequence ID" value="MBS6097843.1"/>
    <property type="molecule type" value="Genomic_DNA"/>
</dbReference>
<gene>
    <name evidence="2" type="ORF">KH901_05175</name>
</gene>
<evidence type="ECO:0000313" key="2">
    <source>
        <dbReference type="EMBL" id="MBS6097843.1"/>
    </source>
</evidence>
<protein>
    <submittedName>
        <fullName evidence="2">Haloacid dehalogenase</fullName>
    </submittedName>
</protein>
<proteinExistence type="predicted"/>
<dbReference type="AlphaFoldDB" id="A0A943LZ99"/>
<comment type="caution">
    <text evidence="2">The sequence shown here is derived from an EMBL/GenBank/DDBJ whole genome shotgun (WGS) entry which is preliminary data.</text>
</comment>
<feature type="non-terminal residue" evidence="2">
    <location>
        <position position="1"/>
    </location>
</feature>
<evidence type="ECO:0000313" key="3">
    <source>
        <dbReference type="Proteomes" id="UP000703822"/>
    </source>
</evidence>
<dbReference type="Proteomes" id="UP000703822">
    <property type="component" value="Unassembled WGS sequence"/>
</dbReference>
<feature type="region of interest" description="Disordered" evidence="1">
    <location>
        <begin position="26"/>
        <end position="53"/>
    </location>
</feature>
<reference evidence="2" key="1">
    <citation type="submission" date="2021-05" db="EMBL/GenBank/DDBJ databases">
        <title>Infant gut strain persistence is associated with maternal origin, phylogeny, and functional potential including surface adhesion and iron acquisition.</title>
        <authorList>
            <person name="Lou Y.C."/>
        </authorList>
    </citation>
    <scope>NUCLEOTIDE SEQUENCE</scope>
    <source>
        <strain evidence="2">L3_122_031G1_dasL3_122_031G1_maxbin2.maxbin.025s ta_sub</strain>
    </source>
</reference>
<accession>A0A943LZ99</accession>
<evidence type="ECO:0000256" key="1">
    <source>
        <dbReference type="SAM" id="MobiDB-lite"/>
    </source>
</evidence>
<dbReference type="Gene3D" id="1.10.3420.10">
    <property type="entry name" value="putative ntp pyrophosphohydrolase like domain"/>
    <property type="match status" value="1"/>
</dbReference>
<feature type="compositionally biased region" description="Basic and acidic residues" evidence="1">
    <location>
        <begin position="26"/>
        <end position="45"/>
    </location>
</feature>
<organism evidence="2 3">
    <name type="scientific">Streptococcus vestibularis</name>
    <dbReference type="NCBI Taxonomy" id="1343"/>
    <lineage>
        <taxon>Bacteria</taxon>
        <taxon>Bacillati</taxon>
        <taxon>Bacillota</taxon>
        <taxon>Bacilli</taxon>
        <taxon>Lactobacillales</taxon>
        <taxon>Streptococcaceae</taxon>
        <taxon>Streptococcus</taxon>
    </lineage>
</organism>
<name>A0A943LZ99_STRVE</name>